<feature type="domain" description="ABC transporter" evidence="9">
    <location>
        <begin position="6"/>
        <end position="254"/>
    </location>
</feature>
<keyword evidence="6" id="KW-0547">Nucleotide-binding</keyword>
<sequence length="320" mass="36165">MKAPVLSVENLTKNYRLSDWRTPNKVLRAIDNITFQLYQGQTLAIVGESGSGKSSLARQLVGIEAPSEGRILINNQDISTLHSQERKRTLQKVRMVFQNPQSSLNPHSRVGSTLEEPLKINTNLESKQRKDLVIEVLKKVGLRPEHTSRFPHMFSGGQQQRIAIARALILDPEVIVADEPLSALDVSVQAQILNLLMKLQEELELSYVFISHDLGVVEHISDQVMVMYRGQMMEYGEVDQIFDSPMHPYTRKLLSSTPTYRHTVSFLKKTHSRDFKLKANSADGCSFAARCPYAKEECIESKPKTRNIAGQLVTCHWPLS</sequence>
<dbReference type="NCBIfam" id="TIGR01727">
    <property type="entry name" value="oligo_HPY"/>
    <property type="match status" value="1"/>
</dbReference>
<accession>A0AA51RVX8</accession>
<keyword evidence="11" id="KW-1185">Reference proteome</keyword>
<dbReference type="GO" id="GO:0005524">
    <property type="term" value="F:ATP binding"/>
    <property type="evidence" value="ECO:0007669"/>
    <property type="project" value="UniProtKB-KW"/>
</dbReference>
<dbReference type="InterPro" id="IPR003439">
    <property type="entry name" value="ABC_transporter-like_ATP-bd"/>
</dbReference>
<organism evidence="10 11">
    <name type="scientific">Pleionea litopenaei</name>
    <dbReference type="NCBI Taxonomy" id="3070815"/>
    <lineage>
        <taxon>Bacteria</taxon>
        <taxon>Pseudomonadati</taxon>
        <taxon>Pseudomonadota</taxon>
        <taxon>Gammaproteobacteria</taxon>
        <taxon>Oceanospirillales</taxon>
        <taxon>Pleioneaceae</taxon>
        <taxon>Pleionea</taxon>
    </lineage>
</organism>
<protein>
    <submittedName>
        <fullName evidence="10">Dipeptide ABC transporter ATP-binding protein</fullName>
    </submittedName>
</protein>
<dbReference type="InterPro" id="IPR050319">
    <property type="entry name" value="ABC_transp_ATP-bind"/>
</dbReference>
<evidence type="ECO:0000259" key="9">
    <source>
        <dbReference type="PROSITE" id="PS50893"/>
    </source>
</evidence>
<keyword evidence="4" id="KW-1003">Cell membrane</keyword>
<dbReference type="GO" id="GO:0016887">
    <property type="term" value="F:ATP hydrolysis activity"/>
    <property type="evidence" value="ECO:0007669"/>
    <property type="project" value="InterPro"/>
</dbReference>
<dbReference type="SUPFAM" id="SSF52540">
    <property type="entry name" value="P-loop containing nucleoside triphosphate hydrolases"/>
    <property type="match status" value="1"/>
</dbReference>
<dbReference type="GO" id="GO:0055085">
    <property type="term" value="P:transmembrane transport"/>
    <property type="evidence" value="ECO:0007669"/>
    <property type="project" value="UniProtKB-ARBA"/>
</dbReference>
<dbReference type="Proteomes" id="UP001239782">
    <property type="component" value="Chromosome"/>
</dbReference>
<evidence type="ECO:0000256" key="8">
    <source>
        <dbReference type="ARBA" id="ARBA00023136"/>
    </source>
</evidence>
<gene>
    <name evidence="10" type="ORF">Q9312_06545</name>
</gene>
<dbReference type="Pfam" id="PF00005">
    <property type="entry name" value="ABC_tran"/>
    <property type="match status" value="1"/>
</dbReference>
<evidence type="ECO:0000256" key="1">
    <source>
        <dbReference type="ARBA" id="ARBA00004417"/>
    </source>
</evidence>
<evidence type="ECO:0000313" key="10">
    <source>
        <dbReference type="EMBL" id="WMS88572.1"/>
    </source>
</evidence>
<keyword evidence="3" id="KW-0813">Transport</keyword>
<dbReference type="PANTHER" id="PTHR43776">
    <property type="entry name" value="TRANSPORT ATP-BINDING PROTEIN"/>
    <property type="match status" value="1"/>
</dbReference>
<comment type="subcellular location">
    <subcellularLocation>
        <location evidence="1">Cell inner membrane</location>
        <topology evidence="1">Peripheral membrane protein</topology>
    </subcellularLocation>
</comment>
<dbReference type="FunFam" id="3.40.50.300:FF:000016">
    <property type="entry name" value="Oligopeptide ABC transporter ATP-binding component"/>
    <property type="match status" value="1"/>
</dbReference>
<dbReference type="InterPro" id="IPR013563">
    <property type="entry name" value="Oligopep_ABC_C"/>
</dbReference>
<proteinExistence type="inferred from homology"/>
<evidence type="ECO:0000313" key="11">
    <source>
        <dbReference type="Proteomes" id="UP001239782"/>
    </source>
</evidence>
<evidence type="ECO:0000256" key="7">
    <source>
        <dbReference type="ARBA" id="ARBA00022840"/>
    </source>
</evidence>
<dbReference type="Pfam" id="PF08352">
    <property type="entry name" value="oligo_HPY"/>
    <property type="match status" value="1"/>
</dbReference>
<evidence type="ECO:0000256" key="4">
    <source>
        <dbReference type="ARBA" id="ARBA00022475"/>
    </source>
</evidence>
<reference evidence="10 11" key="1">
    <citation type="submission" date="2023-08" db="EMBL/GenBank/DDBJ databases">
        <title>Pleionea litopenaei sp. nov., isolated from stomach of juvenile Litopenaeus vannamei.</title>
        <authorList>
            <person name="Rho A.M."/>
            <person name="Hwang C.Y."/>
        </authorList>
    </citation>
    <scope>NUCLEOTIDE SEQUENCE [LARGE SCALE GENOMIC DNA]</scope>
    <source>
        <strain evidence="10 11">HL-JVS1</strain>
    </source>
</reference>
<dbReference type="PROSITE" id="PS50893">
    <property type="entry name" value="ABC_TRANSPORTER_2"/>
    <property type="match status" value="1"/>
</dbReference>
<dbReference type="PANTHER" id="PTHR43776:SF4">
    <property type="entry name" value="PUTRESCINE EXPORT SYSTEM ATP-BINDING PROTEIN SAPF"/>
    <property type="match status" value="1"/>
</dbReference>
<comment type="similarity">
    <text evidence="2">Belongs to the ABC transporter superfamily.</text>
</comment>
<dbReference type="KEGG" id="plei:Q9312_06545"/>
<keyword evidence="5" id="KW-0997">Cell inner membrane</keyword>
<dbReference type="InterPro" id="IPR027417">
    <property type="entry name" value="P-loop_NTPase"/>
</dbReference>
<evidence type="ECO:0000256" key="5">
    <source>
        <dbReference type="ARBA" id="ARBA00022519"/>
    </source>
</evidence>
<evidence type="ECO:0000256" key="3">
    <source>
        <dbReference type="ARBA" id="ARBA00022448"/>
    </source>
</evidence>
<dbReference type="RefSeq" id="WP_309203787.1">
    <property type="nucleotide sequence ID" value="NZ_CP133548.1"/>
</dbReference>
<dbReference type="InterPro" id="IPR017871">
    <property type="entry name" value="ABC_transporter-like_CS"/>
</dbReference>
<evidence type="ECO:0000256" key="6">
    <source>
        <dbReference type="ARBA" id="ARBA00022741"/>
    </source>
</evidence>
<keyword evidence="7 10" id="KW-0067">ATP-binding</keyword>
<keyword evidence="8" id="KW-0472">Membrane</keyword>
<name>A0AA51RVX8_9GAMM</name>
<dbReference type="NCBIfam" id="NF008453">
    <property type="entry name" value="PRK11308.1"/>
    <property type="match status" value="1"/>
</dbReference>
<dbReference type="AlphaFoldDB" id="A0AA51RVX8"/>
<dbReference type="GO" id="GO:0015833">
    <property type="term" value="P:peptide transport"/>
    <property type="evidence" value="ECO:0007669"/>
    <property type="project" value="InterPro"/>
</dbReference>
<evidence type="ECO:0000256" key="2">
    <source>
        <dbReference type="ARBA" id="ARBA00005417"/>
    </source>
</evidence>
<dbReference type="Gene3D" id="3.40.50.300">
    <property type="entry name" value="P-loop containing nucleotide triphosphate hydrolases"/>
    <property type="match status" value="1"/>
</dbReference>
<dbReference type="CDD" id="cd03257">
    <property type="entry name" value="ABC_NikE_OppD_transporters"/>
    <property type="match status" value="1"/>
</dbReference>
<dbReference type="GO" id="GO:0005886">
    <property type="term" value="C:plasma membrane"/>
    <property type="evidence" value="ECO:0007669"/>
    <property type="project" value="UniProtKB-SubCell"/>
</dbReference>
<dbReference type="SMART" id="SM00382">
    <property type="entry name" value="AAA"/>
    <property type="match status" value="1"/>
</dbReference>
<dbReference type="PROSITE" id="PS00211">
    <property type="entry name" value="ABC_TRANSPORTER_1"/>
    <property type="match status" value="1"/>
</dbReference>
<dbReference type="InterPro" id="IPR003593">
    <property type="entry name" value="AAA+_ATPase"/>
</dbReference>
<dbReference type="EMBL" id="CP133548">
    <property type="protein sequence ID" value="WMS88572.1"/>
    <property type="molecule type" value="Genomic_DNA"/>
</dbReference>